<keyword evidence="3" id="KW-1133">Transmembrane helix</keyword>
<organism evidence="4 5">
    <name type="scientific">Aciduricibacillus chroicocephali</name>
    <dbReference type="NCBI Taxonomy" id="3054939"/>
    <lineage>
        <taxon>Bacteria</taxon>
        <taxon>Bacillati</taxon>
        <taxon>Bacillota</taxon>
        <taxon>Bacilli</taxon>
        <taxon>Bacillales</taxon>
        <taxon>Bacillaceae</taxon>
        <taxon>Aciduricibacillus</taxon>
    </lineage>
</organism>
<dbReference type="Proteomes" id="UP001180087">
    <property type="component" value="Chromosome"/>
</dbReference>
<protein>
    <submittedName>
        <fullName evidence="4">Uncharacterized protein</fullName>
    </submittedName>
</protein>
<keyword evidence="1" id="KW-0175">Coiled coil</keyword>
<feature type="compositionally biased region" description="Basic and acidic residues" evidence="2">
    <location>
        <begin position="31"/>
        <end position="46"/>
    </location>
</feature>
<feature type="region of interest" description="Disordered" evidence="2">
    <location>
        <begin position="31"/>
        <end position="68"/>
    </location>
</feature>
<evidence type="ECO:0000313" key="5">
    <source>
        <dbReference type="Proteomes" id="UP001180087"/>
    </source>
</evidence>
<keyword evidence="3" id="KW-0472">Membrane</keyword>
<dbReference type="RefSeq" id="WP_348026640.1">
    <property type="nucleotide sequence ID" value="NZ_CP129113.1"/>
</dbReference>
<keyword evidence="3" id="KW-0812">Transmembrane</keyword>
<dbReference type="EMBL" id="CP129113">
    <property type="protein sequence ID" value="WLV24026.1"/>
    <property type="molecule type" value="Genomic_DNA"/>
</dbReference>
<keyword evidence="5" id="KW-1185">Reference proteome</keyword>
<feature type="transmembrane region" description="Helical" evidence="3">
    <location>
        <begin position="7"/>
        <end position="24"/>
    </location>
</feature>
<sequence length="361" mass="40232">MRNIIRFVAAIAAVVAAGLFIYFSNPVKENSADTQKESEKADKNNSKNEFSVELPKVGLDQSNPKEAPQLDKLKRQTKSMHATMNHIAAEGAFDGAALNTGNIKEDLDKLNTQVEQTKAGCANCSSDVVKYLDQLQQLIQTALSGDAQALGQLYTNLSEFDKKLNRLNALADVRDLTDLFDQNKAGPRFKAIDDWINEAQARLDQDTGDLQMNVPADLQKKRADVEAKLKNAKAAKEKADALAKQLKQKNLTEAKRKEIEKKLKAAQMQANQMQQAAEDAQAKWKELQGKAANAKADREAFAKQVKEQASTAIKQTKDKDVKKQLEQINRLSDSMLKDKNKQEKTLDDLKKAFDQLQTMQK</sequence>
<name>A0ABY9KTD5_9BACI</name>
<evidence type="ECO:0000256" key="2">
    <source>
        <dbReference type="SAM" id="MobiDB-lite"/>
    </source>
</evidence>
<feature type="coiled-coil region" evidence="1">
    <location>
        <begin position="218"/>
        <end position="297"/>
    </location>
</feature>
<evidence type="ECO:0000256" key="3">
    <source>
        <dbReference type="SAM" id="Phobius"/>
    </source>
</evidence>
<evidence type="ECO:0000256" key="1">
    <source>
        <dbReference type="SAM" id="Coils"/>
    </source>
</evidence>
<reference evidence="4" key="1">
    <citation type="submission" date="2023-06" db="EMBL/GenBank/DDBJ databases">
        <title>A Treasure from Seagulls: Isolation and Description of Aciduricobacillus qingdaonensis gen. nov., sp. nov., a Rare Obligately Uric Acid-utilizing Member in the Family Bacillaceae.</title>
        <authorList>
            <person name="Liu W."/>
            <person name="Wang B."/>
        </authorList>
    </citation>
    <scope>NUCLEOTIDE SEQUENCE</scope>
    <source>
        <strain evidence="4">44XB</strain>
    </source>
</reference>
<feature type="coiled-coil region" evidence="1">
    <location>
        <begin position="332"/>
        <end position="359"/>
    </location>
</feature>
<gene>
    <name evidence="4" type="ORF">QR721_10320</name>
</gene>
<evidence type="ECO:0000313" key="4">
    <source>
        <dbReference type="EMBL" id="WLV24026.1"/>
    </source>
</evidence>
<proteinExistence type="predicted"/>
<accession>A0ABY9KTD5</accession>